<dbReference type="PANTHER" id="PTHR46007">
    <property type="entry name" value="MEDIATOR OF RNA POLYMERASE II TRANSCRIPTION SUBUNIT 12"/>
    <property type="match status" value="1"/>
</dbReference>
<proteinExistence type="predicted"/>
<evidence type="ECO:0000313" key="2">
    <source>
        <dbReference type="EMBL" id="CZT04670.1"/>
    </source>
</evidence>
<feature type="region of interest" description="Disordered" evidence="1">
    <location>
        <begin position="192"/>
        <end position="276"/>
    </location>
</feature>
<feature type="compositionally biased region" description="Low complexity" evidence="1">
    <location>
        <begin position="196"/>
        <end position="222"/>
    </location>
</feature>
<dbReference type="InterPro" id="IPR051647">
    <property type="entry name" value="Mediator_comp_sub12"/>
</dbReference>
<organism evidence="2 3">
    <name type="scientific">Rhynchosporium agropyri</name>
    <dbReference type="NCBI Taxonomy" id="914238"/>
    <lineage>
        <taxon>Eukaryota</taxon>
        <taxon>Fungi</taxon>
        <taxon>Dikarya</taxon>
        <taxon>Ascomycota</taxon>
        <taxon>Pezizomycotina</taxon>
        <taxon>Leotiomycetes</taxon>
        <taxon>Helotiales</taxon>
        <taxon>Ploettnerulaceae</taxon>
        <taxon>Rhynchosporium</taxon>
    </lineage>
</organism>
<dbReference type="PANTHER" id="PTHR46007:SF8">
    <property type="entry name" value="C2H2-TYPE DOMAIN-CONTAINING PROTEIN"/>
    <property type="match status" value="1"/>
</dbReference>
<dbReference type="GO" id="GO:0016592">
    <property type="term" value="C:mediator complex"/>
    <property type="evidence" value="ECO:0007669"/>
    <property type="project" value="TreeGrafter"/>
</dbReference>
<feature type="compositionally biased region" description="Polar residues" evidence="1">
    <location>
        <begin position="223"/>
        <end position="232"/>
    </location>
</feature>
<sequence length="276" mass="31509">MTSQHLHPGFQQFGQSQAQTIYPINNHQPAPPFYQGQVYEIPPTPYGTSFRGPGFEDEFAYNGGSEASFHETSSPDMVYPYDMSFQCSTSIRRDSGTTSQEDDEPVDKISSGPKRKRTSIALDENQRLEKRRIGNMVAARKFRGKRKDELETLRQMYSEQVDKNAALQAQLYEALSAKYQLSIELVEHLKMKQQKENPQQQPLQQQQQQQQHQHQHQQQKQQSVSAMQSFDGTLSEEEYGRCPSLDWSHSPSDAENARWPGPRAGVMGMTNVNHSP</sequence>
<gene>
    <name evidence="2" type="ORF">RAG0_11056</name>
</gene>
<dbReference type="GO" id="GO:0003713">
    <property type="term" value="F:transcription coactivator activity"/>
    <property type="evidence" value="ECO:0007669"/>
    <property type="project" value="TreeGrafter"/>
</dbReference>
<dbReference type="GO" id="GO:0003700">
    <property type="term" value="F:DNA-binding transcription factor activity"/>
    <property type="evidence" value="ECO:0007669"/>
    <property type="project" value="InterPro"/>
</dbReference>
<dbReference type="InterPro" id="IPR046347">
    <property type="entry name" value="bZIP_sf"/>
</dbReference>
<keyword evidence="3" id="KW-1185">Reference proteome</keyword>
<evidence type="ECO:0000313" key="3">
    <source>
        <dbReference type="Proteomes" id="UP000178912"/>
    </source>
</evidence>
<evidence type="ECO:0008006" key="4">
    <source>
        <dbReference type="Google" id="ProtNLM"/>
    </source>
</evidence>
<feature type="region of interest" description="Disordered" evidence="1">
    <location>
        <begin position="92"/>
        <end position="119"/>
    </location>
</feature>
<protein>
    <recommendedName>
        <fullName evidence="4">BZIP domain-containing protein</fullName>
    </recommendedName>
</protein>
<dbReference type="CDD" id="cd14686">
    <property type="entry name" value="bZIP"/>
    <property type="match status" value="1"/>
</dbReference>
<evidence type="ECO:0000256" key="1">
    <source>
        <dbReference type="SAM" id="MobiDB-lite"/>
    </source>
</evidence>
<reference evidence="3" key="1">
    <citation type="submission" date="2016-03" db="EMBL/GenBank/DDBJ databases">
        <authorList>
            <person name="Guldener U."/>
        </authorList>
    </citation>
    <scope>NUCLEOTIDE SEQUENCE [LARGE SCALE GENOMIC DNA]</scope>
    <source>
        <strain evidence="3">04CH-RAC-A.6.1</strain>
    </source>
</reference>
<dbReference type="GO" id="GO:0045944">
    <property type="term" value="P:positive regulation of transcription by RNA polymerase II"/>
    <property type="evidence" value="ECO:0007669"/>
    <property type="project" value="TreeGrafter"/>
</dbReference>
<dbReference type="Proteomes" id="UP000178912">
    <property type="component" value="Unassembled WGS sequence"/>
</dbReference>
<dbReference type="AlphaFoldDB" id="A0A1E1L2E5"/>
<name>A0A1E1L2E5_9HELO</name>
<dbReference type="SUPFAM" id="SSF57959">
    <property type="entry name" value="Leucine zipper domain"/>
    <property type="match status" value="1"/>
</dbReference>
<dbReference type="EMBL" id="FJUX01000070">
    <property type="protein sequence ID" value="CZT04670.1"/>
    <property type="molecule type" value="Genomic_DNA"/>
</dbReference>
<dbReference type="Gene3D" id="1.20.5.170">
    <property type="match status" value="1"/>
</dbReference>
<accession>A0A1E1L2E5</accession>